<accession>A0A0F7SLF6</accession>
<comment type="subcellular location">
    <subcellularLocation>
        <location evidence="6">Nucleus</location>
    </subcellularLocation>
</comment>
<dbReference type="GO" id="GO:0046872">
    <property type="term" value="F:metal ion binding"/>
    <property type="evidence" value="ECO:0007669"/>
    <property type="project" value="UniProtKB-KW"/>
</dbReference>
<dbReference type="GO" id="GO:0000956">
    <property type="term" value="P:nuclear-transcribed mRNA catabolic process"/>
    <property type="evidence" value="ECO:0007669"/>
    <property type="project" value="TreeGrafter"/>
</dbReference>
<dbReference type="Pfam" id="PF08652">
    <property type="entry name" value="RAI1"/>
    <property type="match status" value="1"/>
</dbReference>
<keyword evidence="6" id="KW-0547">Nucleotide-binding</keyword>
<dbReference type="PANTHER" id="PTHR12395">
    <property type="entry name" value="DOM-3 RELATED"/>
    <property type="match status" value="1"/>
</dbReference>
<evidence type="ECO:0000256" key="1">
    <source>
        <dbReference type="ARBA" id="ARBA00001968"/>
    </source>
</evidence>
<evidence type="ECO:0000256" key="5">
    <source>
        <dbReference type="ARBA" id="ARBA00048124"/>
    </source>
</evidence>
<evidence type="ECO:0000256" key="3">
    <source>
        <dbReference type="ARBA" id="ARBA00044676"/>
    </source>
</evidence>
<dbReference type="GO" id="GO:0005829">
    <property type="term" value="C:cytosol"/>
    <property type="evidence" value="ECO:0007669"/>
    <property type="project" value="TreeGrafter"/>
</dbReference>
<feature type="region of interest" description="Disordered" evidence="7">
    <location>
        <begin position="1"/>
        <end position="67"/>
    </location>
</feature>
<feature type="region of interest" description="Disordered" evidence="7">
    <location>
        <begin position="221"/>
        <end position="243"/>
    </location>
</feature>
<dbReference type="GO" id="GO:0110155">
    <property type="term" value="P:NAD-cap decapping"/>
    <property type="evidence" value="ECO:0007669"/>
    <property type="project" value="TreeGrafter"/>
</dbReference>
<keyword evidence="6" id="KW-0479">Metal-binding</keyword>
<comment type="catalytic activity">
    <reaction evidence="3">
        <text>a 5'-end (N(7)-methyl 5'-triphosphoguanosine)-ribonucleoside-ribonucleotide in mRNA + H2O = a (N(7)-methyl 5'-triphosphoguanosine)-nucleoside + a 5'-end phospho-ribonucleoside in mRNA + H(+)</text>
        <dbReference type="Rhea" id="RHEA:66928"/>
        <dbReference type="Rhea" id="RHEA-COMP:15692"/>
        <dbReference type="Rhea" id="RHEA-COMP:17313"/>
        <dbReference type="ChEBI" id="CHEBI:15377"/>
        <dbReference type="ChEBI" id="CHEBI:15378"/>
        <dbReference type="ChEBI" id="CHEBI:138282"/>
        <dbReference type="ChEBI" id="CHEBI:172876"/>
        <dbReference type="ChEBI" id="CHEBI:172877"/>
    </reaction>
    <physiologicalReaction direction="left-to-right" evidence="3">
        <dbReference type="Rhea" id="RHEA:66929"/>
    </physiologicalReaction>
</comment>
<dbReference type="GO" id="GO:0034353">
    <property type="term" value="F:mRNA 5'-diphosphatase activity"/>
    <property type="evidence" value="ECO:0007669"/>
    <property type="project" value="TreeGrafter"/>
</dbReference>
<feature type="domain" description="RAI1-like" evidence="8">
    <location>
        <begin position="61"/>
        <end position="405"/>
    </location>
</feature>
<name>A0A0F7SLF6_PHARH</name>
<dbReference type="GO" id="GO:0004518">
    <property type="term" value="F:nuclease activity"/>
    <property type="evidence" value="ECO:0007669"/>
    <property type="project" value="UniProtKB-KW"/>
</dbReference>
<comment type="catalytic activity">
    <reaction evidence="4">
        <text>a 5'-end triphospho-ribonucleoside in mRNA + H2O = a 5'-end phospho-ribonucleoside in mRNA + diphosphate + H(+)</text>
        <dbReference type="Rhea" id="RHEA:78683"/>
        <dbReference type="Rhea" id="RHEA-COMP:15692"/>
        <dbReference type="Rhea" id="RHEA-COMP:17164"/>
        <dbReference type="ChEBI" id="CHEBI:15377"/>
        <dbReference type="ChEBI" id="CHEBI:15378"/>
        <dbReference type="ChEBI" id="CHEBI:33019"/>
        <dbReference type="ChEBI" id="CHEBI:138282"/>
        <dbReference type="ChEBI" id="CHEBI:167618"/>
    </reaction>
    <physiologicalReaction direction="left-to-right" evidence="4">
        <dbReference type="Rhea" id="RHEA:78684"/>
    </physiologicalReaction>
</comment>
<dbReference type="InterPro" id="IPR039039">
    <property type="entry name" value="RAI1-like_fam"/>
</dbReference>
<protein>
    <recommendedName>
        <fullName evidence="6">Decapping nuclease</fullName>
        <ecNumber evidence="6">3.6.1.-</ecNumber>
    </recommendedName>
</protein>
<evidence type="ECO:0000256" key="7">
    <source>
        <dbReference type="SAM" id="MobiDB-lite"/>
    </source>
</evidence>
<evidence type="ECO:0000256" key="6">
    <source>
        <dbReference type="RuleBase" id="RU367113"/>
    </source>
</evidence>
<dbReference type="InterPro" id="IPR013961">
    <property type="entry name" value="RAI1"/>
</dbReference>
<comment type="function">
    <text evidence="6">Decapping enzyme for NAD-capped RNAs: specifically hydrolyzes the nicotinamide adenine dinucleotide (NAD) cap from a subset of RNAs by removing the entire NAD moiety from the 5'-end of an NAD-capped RNA.</text>
</comment>
<evidence type="ECO:0000256" key="4">
    <source>
        <dbReference type="ARBA" id="ARBA00044692"/>
    </source>
</evidence>
<evidence type="ECO:0000313" key="9">
    <source>
        <dbReference type="EMBL" id="CDZ97812.1"/>
    </source>
</evidence>
<dbReference type="PANTHER" id="PTHR12395:SF9">
    <property type="entry name" value="DECAPPING AND EXORIBONUCLEASE PROTEIN"/>
    <property type="match status" value="1"/>
</dbReference>
<dbReference type="GO" id="GO:0000166">
    <property type="term" value="F:nucleotide binding"/>
    <property type="evidence" value="ECO:0007669"/>
    <property type="project" value="UniProtKB-KW"/>
</dbReference>
<evidence type="ECO:0000259" key="8">
    <source>
        <dbReference type="Pfam" id="PF08652"/>
    </source>
</evidence>
<keyword evidence="6" id="KW-0378">Hydrolase</keyword>
<proteinExistence type="inferred from homology"/>
<dbReference type="AlphaFoldDB" id="A0A0F7SLF6"/>
<keyword evidence="6" id="KW-0539">Nucleus</keyword>
<keyword evidence="6" id="KW-0540">Nuclease</keyword>
<comment type="catalytic activity">
    <reaction evidence="5">
        <text>a 5'-end NAD(+)-phospho-ribonucleoside in mRNA + H2O = a 5'-end phospho-ribonucleoside in mRNA + NAD(+) + H(+)</text>
        <dbReference type="Rhea" id="RHEA:60880"/>
        <dbReference type="Rhea" id="RHEA-COMP:15692"/>
        <dbReference type="Rhea" id="RHEA-COMP:15698"/>
        <dbReference type="ChEBI" id="CHEBI:15377"/>
        <dbReference type="ChEBI" id="CHEBI:15378"/>
        <dbReference type="ChEBI" id="CHEBI:57540"/>
        <dbReference type="ChEBI" id="CHEBI:138282"/>
        <dbReference type="ChEBI" id="CHEBI:144029"/>
    </reaction>
    <physiologicalReaction direction="left-to-right" evidence="5">
        <dbReference type="Rhea" id="RHEA:60881"/>
    </physiologicalReaction>
</comment>
<dbReference type="GO" id="GO:0003723">
    <property type="term" value="F:RNA binding"/>
    <property type="evidence" value="ECO:0007669"/>
    <property type="project" value="UniProtKB-KW"/>
</dbReference>
<evidence type="ECO:0000256" key="2">
    <source>
        <dbReference type="ARBA" id="ARBA00006562"/>
    </source>
</evidence>
<reference evidence="9" key="1">
    <citation type="submission" date="2014-08" db="EMBL/GenBank/DDBJ databases">
        <authorList>
            <person name="Sharma Rahul"/>
            <person name="Thines Marco"/>
        </authorList>
    </citation>
    <scope>NUCLEOTIDE SEQUENCE</scope>
</reference>
<keyword evidence="6" id="KW-0694">RNA-binding</keyword>
<dbReference type="GO" id="GO:0005634">
    <property type="term" value="C:nucleus"/>
    <property type="evidence" value="ECO:0007669"/>
    <property type="project" value="UniProtKB-SubCell"/>
</dbReference>
<dbReference type="EC" id="3.6.1.-" evidence="6"/>
<comment type="similarity">
    <text evidence="2 6">Belongs to the DXO/Dom3Z family.</text>
</comment>
<sequence length="459" mass="50875">MESLPKRPLSPQASLARTKHLKVESITSTAPRDVPVSAPTFTHHLPPPSLSSPPPAPPPFQQPSPLFTYSMAGPSDPSGHRILLFDNSAAASFAPPPMNANLDEGFERCVWRDEIKSVKEGVDGLVRGLERLEGRTGGNKVLGKGKEGFVTWRGVLTKLITAPYEDRNSWELNAMLAPDGNIYVENHKTPDKSPSLYGENPRQKRMTYYGYSFESYCTIPPASSSQSHVRRPDSSNKAKGWGSDVDTNSEWCVVVKTALAGVRLVLGGEVDCVEGTYNGTLRNAIELKTNRLIRSDRDEVFFEKKLLKHWAQSFLLSIPTIMIGFRSDRPPTIQSVQTFRTMDIPRLVRDKPGGWQPGVCLNFGKQALEFIRGVVRDGEGDGRDTGKTVWRIKFAPLKGLEMRPLDASEIPELESGRPPIDNWIPARWGFLPGWMAPNASRVDTNLEADAQEDHQPPSP</sequence>
<comment type="cofactor">
    <cofactor evidence="1 6">
        <name>a divalent metal cation</name>
        <dbReference type="ChEBI" id="CHEBI:60240"/>
    </cofactor>
</comment>
<feature type="compositionally biased region" description="Pro residues" evidence="7">
    <location>
        <begin position="45"/>
        <end position="62"/>
    </location>
</feature>
<dbReference type="EMBL" id="LN483249">
    <property type="protein sequence ID" value="CDZ97812.1"/>
    <property type="molecule type" value="Genomic_DNA"/>
</dbReference>
<organism evidence="9">
    <name type="scientific">Phaffia rhodozyma</name>
    <name type="common">Yeast</name>
    <name type="synonym">Xanthophyllomyces dendrorhous</name>
    <dbReference type="NCBI Taxonomy" id="264483"/>
    <lineage>
        <taxon>Eukaryota</taxon>
        <taxon>Fungi</taxon>
        <taxon>Dikarya</taxon>
        <taxon>Basidiomycota</taxon>
        <taxon>Agaricomycotina</taxon>
        <taxon>Tremellomycetes</taxon>
        <taxon>Cystofilobasidiales</taxon>
        <taxon>Mrakiaceae</taxon>
        <taxon>Phaffia</taxon>
    </lineage>
</organism>